<dbReference type="SUPFAM" id="SSF57850">
    <property type="entry name" value="RING/U-box"/>
    <property type="match status" value="1"/>
</dbReference>
<keyword evidence="6" id="KW-0472">Membrane</keyword>
<feature type="compositionally biased region" description="Basic and acidic residues" evidence="5">
    <location>
        <begin position="170"/>
        <end position="191"/>
    </location>
</feature>
<keyword evidence="9" id="KW-1185">Reference proteome</keyword>
<keyword evidence="2 4" id="KW-0863">Zinc-finger</keyword>
<evidence type="ECO:0000313" key="8">
    <source>
        <dbReference type="EMBL" id="KAG0020057.1"/>
    </source>
</evidence>
<dbReference type="SMART" id="SM00744">
    <property type="entry name" value="RINGv"/>
    <property type="match status" value="1"/>
</dbReference>
<evidence type="ECO:0000256" key="6">
    <source>
        <dbReference type="SAM" id="Phobius"/>
    </source>
</evidence>
<dbReference type="InterPro" id="IPR051834">
    <property type="entry name" value="RING_finger_E3_ligase"/>
</dbReference>
<evidence type="ECO:0000256" key="2">
    <source>
        <dbReference type="ARBA" id="ARBA00022771"/>
    </source>
</evidence>
<dbReference type="Proteomes" id="UP000703661">
    <property type="component" value="Unassembled WGS sequence"/>
</dbReference>
<keyword evidence="1" id="KW-0479">Metal-binding</keyword>
<feature type="transmembrane region" description="Helical" evidence="6">
    <location>
        <begin position="14"/>
        <end position="36"/>
    </location>
</feature>
<protein>
    <recommendedName>
        <fullName evidence="7">RING-type domain-containing protein</fullName>
    </recommendedName>
</protein>
<feature type="region of interest" description="Disordered" evidence="5">
    <location>
        <begin position="170"/>
        <end position="192"/>
    </location>
</feature>
<dbReference type="InterPro" id="IPR011016">
    <property type="entry name" value="Znf_RING-CH"/>
</dbReference>
<feature type="transmembrane region" description="Helical" evidence="6">
    <location>
        <begin position="48"/>
        <end position="68"/>
    </location>
</feature>
<reference evidence="8" key="1">
    <citation type="journal article" date="2020" name="Fungal Divers.">
        <title>Resolving the Mortierellaceae phylogeny through synthesis of multi-gene phylogenetics and phylogenomics.</title>
        <authorList>
            <person name="Vandepol N."/>
            <person name="Liber J."/>
            <person name="Desiro A."/>
            <person name="Na H."/>
            <person name="Kennedy M."/>
            <person name="Barry K."/>
            <person name="Grigoriev I.V."/>
            <person name="Miller A.N."/>
            <person name="O'Donnell K."/>
            <person name="Stajich J.E."/>
            <person name="Bonito G."/>
        </authorList>
    </citation>
    <scope>NUCLEOTIDE SEQUENCE</scope>
    <source>
        <strain evidence="8">NRRL 2769</strain>
    </source>
</reference>
<comment type="caution">
    <text evidence="8">The sequence shown here is derived from an EMBL/GenBank/DDBJ whole genome shotgun (WGS) entry which is preliminary data.</text>
</comment>
<dbReference type="EMBL" id="JAAAID010000243">
    <property type="protein sequence ID" value="KAG0020057.1"/>
    <property type="molecule type" value="Genomic_DNA"/>
</dbReference>
<evidence type="ECO:0000256" key="5">
    <source>
        <dbReference type="SAM" id="MobiDB-lite"/>
    </source>
</evidence>
<accession>A0A9P6T2B5</accession>
<dbReference type="PROSITE" id="PS50089">
    <property type="entry name" value="ZF_RING_2"/>
    <property type="match status" value="1"/>
</dbReference>
<sequence>MSSRIAVLDQRSRILLLVFMIWTIIGIGFLGANNAIRDSSCMPSHDPVFSLAFKIIVFHSSLLGFYFLPCSSFLLSRVVPTSVSSGLSRTATKPMIDKLSSTPMIEGMFGGDPEEAVCAICLGEYAPDETIRFLPCRHHFHLECVDQWLLTDKSCPLCKRDIDKPVVNDRKLHGNNRNDEEANNNDHHHITDSTMTSDRFQVIVT</sequence>
<keyword evidence="6" id="KW-0812">Transmembrane</keyword>
<dbReference type="GO" id="GO:0005634">
    <property type="term" value="C:nucleus"/>
    <property type="evidence" value="ECO:0007669"/>
    <property type="project" value="TreeGrafter"/>
</dbReference>
<dbReference type="PANTHER" id="PTHR45931:SF3">
    <property type="entry name" value="RING ZINC FINGER-CONTAINING PROTEIN"/>
    <property type="match status" value="1"/>
</dbReference>
<dbReference type="GO" id="GO:0061630">
    <property type="term" value="F:ubiquitin protein ligase activity"/>
    <property type="evidence" value="ECO:0007669"/>
    <property type="project" value="TreeGrafter"/>
</dbReference>
<dbReference type="PANTHER" id="PTHR45931">
    <property type="entry name" value="SI:CH211-59O9.10"/>
    <property type="match status" value="1"/>
</dbReference>
<keyword evidence="6" id="KW-1133">Transmembrane helix</keyword>
<name>A0A9P6T2B5_9FUNG</name>
<dbReference type="GO" id="GO:0008270">
    <property type="term" value="F:zinc ion binding"/>
    <property type="evidence" value="ECO:0007669"/>
    <property type="project" value="UniProtKB-KW"/>
</dbReference>
<dbReference type="GO" id="GO:0006511">
    <property type="term" value="P:ubiquitin-dependent protein catabolic process"/>
    <property type="evidence" value="ECO:0007669"/>
    <property type="project" value="TreeGrafter"/>
</dbReference>
<organism evidence="8 9">
    <name type="scientific">Entomortierella chlamydospora</name>
    <dbReference type="NCBI Taxonomy" id="101097"/>
    <lineage>
        <taxon>Eukaryota</taxon>
        <taxon>Fungi</taxon>
        <taxon>Fungi incertae sedis</taxon>
        <taxon>Mucoromycota</taxon>
        <taxon>Mortierellomycotina</taxon>
        <taxon>Mortierellomycetes</taxon>
        <taxon>Mortierellales</taxon>
        <taxon>Mortierellaceae</taxon>
        <taxon>Entomortierella</taxon>
    </lineage>
</organism>
<evidence type="ECO:0000313" key="9">
    <source>
        <dbReference type="Proteomes" id="UP000703661"/>
    </source>
</evidence>
<dbReference type="InterPro" id="IPR013083">
    <property type="entry name" value="Znf_RING/FYVE/PHD"/>
</dbReference>
<dbReference type="OrthoDB" id="8062037at2759"/>
<dbReference type="SMART" id="SM00184">
    <property type="entry name" value="RING"/>
    <property type="match status" value="1"/>
</dbReference>
<evidence type="ECO:0000259" key="7">
    <source>
        <dbReference type="PROSITE" id="PS50089"/>
    </source>
</evidence>
<evidence type="ECO:0000256" key="4">
    <source>
        <dbReference type="PROSITE-ProRule" id="PRU00175"/>
    </source>
</evidence>
<feature type="domain" description="RING-type" evidence="7">
    <location>
        <begin position="118"/>
        <end position="159"/>
    </location>
</feature>
<dbReference type="Gene3D" id="3.30.40.10">
    <property type="entry name" value="Zinc/RING finger domain, C3HC4 (zinc finger)"/>
    <property type="match status" value="1"/>
</dbReference>
<dbReference type="Pfam" id="PF13639">
    <property type="entry name" value="zf-RING_2"/>
    <property type="match status" value="1"/>
</dbReference>
<evidence type="ECO:0000256" key="1">
    <source>
        <dbReference type="ARBA" id="ARBA00022723"/>
    </source>
</evidence>
<dbReference type="InterPro" id="IPR001841">
    <property type="entry name" value="Znf_RING"/>
</dbReference>
<proteinExistence type="predicted"/>
<keyword evidence="3" id="KW-0862">Zinc</keyword>
<dbReference type="AlphaFoldDB" id="A0A9P6T2B5"/>
<evidence type="ECO:0000256" key="3">
    <source>
        <dbReference type="ARBA" id="ARBA00022833"/>
    </source>
</evidence>
<gene>
    <name evidence="8" type="ORF">BGZ80_004858</name>
</gene>